<reference evidence="7" key="1">
    <citation type="submission" date="2019-08" db="EMBL/GenBank/DDBJ databases">
        <authorList>
            <person name="Kucharzyk K."/>
            <person name="Murdoch R.W."/>
            <person name="Higgins S."/>
            <person name="Loffler F."/>
        </authorList>
    </citation>
    <scope>NUCLEOTIDE SEQUENCE</scope>
</reference>
<dbReference type="Gene3D" id="3.40.1190.20">
    <property type="match status" value="1"/>
</dbReference>
<evidence type="ECO:0000256" key="3">
    <source>
        <dbReference type="ARBA" id="ARBA00022723"/>
    </source>
</evidence>
<dbReference type="InterPro" id="IPR029056">
    <property type="entry name" value="Ribokinase-like"/>
</dbReference>
<sequence>MDYRSRYEEFLDQSMRTTSCMDPKVPHLAIGYTSDLDVVLMWEQSVFDALIAQHLRGIPAFEESQTIDSLEDLAGVLAYYVIHGLGGEMEISSPEICDWLVNHFESAKALGGTGAQCGAALGTIGYPAVIHISDKCRQGCEFLDYPSITAVKNGCLVRVPAIAGNDMPVYHFICQYSKGTTVTVDGKTYVAPESNRLILEFDTIHKHFRADAEYYAYLEEHAKEIRALSISGFNSIVDPKTAQDELKPLIAHFQRLKAANPDLIIYLESAHYLSGKVRETVFELLGPSIDILGMNEEEVMAHTALEGMRTDKSDFDSIVRGLAFILNLYRTRGMILHTKDYSAYYGEELPVDIELGLTAGNLLSGTRARVGHYGNLKECRESLQYGFSETGLEFYAKVDAWRQTHPEKQLIVVPSRYLEQPKCTIGLGDTFVAGVLTCFA</sequence>
<dbReference type="PROSITE" id="PS51255">
    <property type="entry name" value="ADPK"/>
    <property type="match status" value="1"/>
</dbReference>
<comment type="caution">
    <text evidence="7">The sequence shown here is derived from an EMBL/GenBank/DDBJ whole genome shotgun (WGS) entry which is preliminary data.</text>
</comment>
<dbReference type="InterPro" id="IPR007666">
    <property type="entry name" value="ADP_PFK/GK"/>
</dbReference>
<keyword evidence="5" id="KW-0460">Magnesium</keyword>
<protein>
    <recommendedName>
        <fullName evidence="8">ADP-dependent glucokinase</fullName>
    </recommendedName>
</protein>
<keyword evidence="1" id="KW-0963">Cytoplasm</keyword>
<dbReference type="GO" id="GO:0016773">
    <property type="term" value="F:phosphotransferase activity, alcohol group as acceptor"/>
    <property type="evidence" value="ECO:0007669"/>
    <property type="project" value="InterPro"/>
</dbReference>
<evidence type="ECO:0000256" key="4">
    <source>
        <dbReference type="ARBA" id="ARBA00022777"/>
    </source>
</evidence>
<dbReference type="PANTHER" id="PTHR21208:SF1">
    <property type="entry name" value="ADP-DEPENDENT GLUCOKINASE"/>
    <property type="match status" value="1"/>
</dbReference>
<dbReference type="SUPFAM" id="SSF53613">
    <property type="entry name" value="Ribokinase-like"/>
    <property type="match status" value="1"/>
</dbReference>
<dbReference type="Pfam" id="PF04587">
    <property type="entry name" value="ADP_PFK_GK"/>
    <property type="match status" value="1"/>
</dbReference>
<evidence type="ECO:0000256" key="6">
    <source>
        <dbReference type="ARBA" id="ARBA00023152"/>
    </source>
</evidence>
<evidence type="ECO:0000256" key="5">
    <source>
        <dbReference type="ARBA" id="ARBA00022842"/>
    </source>
</evidence>
<dbReference type="PANTHER" id="PTHR21208">
    <property type="entry name" value="ADP-DEPENDENT GLUCOKINASE"/>
    <property type="match status" value="1"/>
</dbReference>
<dbReference type="Gene3D" id="3.30.1110.20">
    <property type="match status" value="1"/>
</dbReference>
<keyword evidence="4" id="KW-0418">Kinase</keyword>
<evidence type="ECO:0008006" key="8">
    <source>
        <dbReference type="Google" id="ProtNLM"/>
    </source>
</evidence>
<gene>
    <name evidence="7" type="ORF">SDC9_66918</name>
</gene>
<organism evidence="7">
    <name type="scientific">bioreactor metagenome</name>
    <dbReference type="NCBI Taxonomy" id="1076179"/>
    <lineage>
        <taxon>unclassified sequences</taxon>
        <taxon>metagenomes</taxon>
        <taxon>ecological metagenomes</taxon>
    </lineage>
</organism>
<dbReference type="AlphaFoldDB" id="A0A644XXH0"/>
<dbReference type="EMBL" id="VSSQ01003394">
    <property type="protein sequence ID" value="MPM20488.1"/>
    <property type="molecule type" value="Genomic_DNA"/>
</dbReference>
<dbReference type="GO" id="GO:0046872">
    <property type="term" value="F:metal ion binding"/>
    <property type="evidence" value="ECO:0007669"/>
    <property type="project" value="UniProtKB-KW"/>
</dbReference>
<keyword evidence="6" id="KW-0324">Glycolysis</keyword>
<dbReference type="GO" id="GO:0006096">
    <property type="term" value="P:glycolytic process"/>
    <property type="evidence" value="ECO:0007669"/>
    <property type="project" value="UniProtKB-KW"/>
</dbReference>
<dbReference type="GO" id="GO:0016301">
    <property type="term" value="F:kinase activity"/>
    <property type="evidence" value="ECO:0007669"/>
    <property type="project" value="UniProtKB-KW"/>
</dbReference>
<keyword evidence="3" id="KW-0479">Metal-binding</keyword>
<evidence type="ECO:0000256" key="2">
    <source>
        <dbReference type="ARBA" id="ARBA00022679"/>
    </source>
</evidence>
<evidence type="ECO:0000313" key="7">
    <source>
        <dbReference type="EMBL" id="MPM20488.1"/>
    </source>
</evidence>
<evidence type="ECO:0000256" key="1">
    <source>
        <dbReference type="ARBA" id="ARBA00022490"/>
    </source>
</evidence>
<keyword evidence="2" id="KW-0808">Transferase</keyword>
<accession>A0A644XXH0</accession>
<name>A0A644XXH0_9ZZZZ</name>
<proteinExistence type="predicted"/>